<dbReference type="InterPro" id="IPR050834">
    <property type="entry name" value="Glycosyltransf_2"/>
</dbReference>
<reference evidence="3" key="1">
    <citation type="submission" date="2009-05" db="EMBL/GenBank/DDBJ databases">
        <title>Complete sequence of chromosome of Thauera sp. MZ1T.</title>
        <authorList>
            <consortium name="US DOE Joint Genome Institute"/>
            <person name="Lucas S."/>
            <person name="Copeland A."/>
            <person name="Lapidus A."/>
            <person name="Glavina del Rio T."/>
            <person name="Dalin E."/>
            <person name="Tice H."/>
            <person name="Bruce D."/>
            <person name="Goodwin L."/>
            <person name="Pitluck S."/>
            <person name="Sims D."/>
            <person name="Brettin T."/>
            <person name="Detter J.C."/>
            <person name="Han C."/>
            <person name="Larimer F."/>
            <person name="Land M."/>
            <person name="Hauser L."/>
            <person name="Kyrpides N."/>
            <person name="Mikhailova N."/>
            <person name="Sayler G.S."/>
        </authorList>
    </citation>
    <scope>NUCLEOTIDE SEQUENCE [LARGE SCALE GENOMIC DNA]</scope>
    <source>
        <strain evidence="3">MZ1T</strain>
    </source>
</reference>
<organism evidence="2 3">
    <name type="scientific">Thauera aminoaromatica</name>
    <dbReference type="NCBI Taxonomy" id="164330"/>
    <lineage>
        <taxon>Bacteria</taxon>
        <taxon>Pseudomonadati</taxon>
        <taxon>Pseudomonadota</taxon>
        <taxon>Betaproteobacteria</taxon>
        <taxon>Rhodocyclales</taxon>
        <taxon>Zoogloeaceae</taxon>
        <taxon>Thauera</taxon>
    </lineage>
</organism>
<dbReference type="InterPro" id="IPR001173">
    <property type="entry name" value="Glyco_trans_2-like"/>
</dbReference>
<proteinExistence type="predicted"/>
<dbReference type="eggNOG" id="COG1216">
    <property type="taxonomic scope" value="Bacteria"/>
</dbReference>
<dbReference type="HOGENOM" id="CLU_025996_0_7_4"/>
<dbReference type="AlphaFoldDB" id="C4KCH3"/>
<dbReference type="CDD" id="cd00761">
    <property type="entry name" value="Glyco_tranf_GTA_type"/>
    <property type="match status" value="1"/>
</dbReference>
<dbReference type="InterPro" id="IPR029044">
    <property type="entry name" value="Nucleotide-diphossugar_trans"/>
</dbReference>
<dbReference type="Proteomes" id="UP000002186">
    <property type="component" value="Chromosome"/>
</dbReference>
<dbReference type="Gene3D" id="3.90.550.10">
    <property type="entry name" value="Spore Coat Polysaccharide Biosynthesis Protein SpsA, Chain A"/>
    <property type="match status" value="1"/>
</dbReference>
<reference evidence="2 3" key="2">
    <citation type="journal article" date="2012" name="Stand. Genomic Sci.">
        <title>Complete genome sequence of Thauera aminoaromatica strain MZ1T.</title>
        <authorList>
            <person name="Jiang K."/>
            <person name="Sanseverino J."/>
            <person name="Chauhan A."/>
            <person name="Lucas S."/>
            <person name="Copeland A."/>
            <person name="Lapidus A."/>
            <person name="Del Rio T.G."/>
            <person name="Dalin E."/>
            <person name="Tice H."/>
            <person name="Bruce D."/>
            <person name="Goodwin L."/>
            <person name="Pitluck S."/>
            <person name="Sims D."/>
            <person name="Brettin T."/>
            <person name="Detter J.C."/>
            <person name="Han C."/>
            <person name="Chang Y.J."/>
            <person name="Larimer F."/>
            <person name="Land M."/>
            <person name="Hauser L."/>
            <person name="Kyrpides N.C."/>
            <person name="Mikhailova N."/>
            <person name="Moser S."/>
            <person name="Jegier P."/>
            <person name="Close D."/>
            <person name="Debruyn J.M."/>
            <person name="Wang Y."/>
            <person name="Layton A.C."/>
            <person name="Allen M.S."/>
            <person name="Sayler G.S."/>
        </authorList>
    </citation>
    <scope>NUCLEOTIDE SEQUENCE [LARGE SCALE GENOMIC DNA]</scope>
    <source>
        <strain evidence="2 3">MZ1T</strain>
    </source>
</reference>
<evidence type="ECO:0000259" key="1">
    <source>
        <dbReference type="Pfam" id="PF00535"/>
    </source>
</evidence>
<dbReference type="EMBL" id="CP001281">
    <property type="protein sequence ID" value="ACR02364.1"/>
    <property type="molecule type" value="Genomic_DNA"/>
</dbReference>
<dbReference type="PANTHER" id="PTHR43685">
    <property type="entry name" value="GLYCOSYLTRANSFERASE"/>
    <property type="match status" value="1"/>
</dbReference>
<dbReference type="PANTHER" id="PTHR43685:SF2">
    <property type="entry name" value="GLYCOSYLTRANSFERASE 2-LIKE DOMAIN-CONTAINING PROTEIN"/>
    <property type="match status" value="1"/>
</dbReference>
<protein>
    <submittedName>
        <fullName evidence="2">Glycosyl transferase family 2</fullName>
    </submittedName>
</protein>
<evidence type="ECO:0000313" key="2">
    <source>
        <dbReference type="EMBL" id="ACR02364.1"/>
    </source>
</evidence>
<sequence>MKPLISVVIANYNYGRYLAETLESVLAQTYAPVEIVFIDDGSTDDSLEIARSYPITVLAQQNQGVSAARNNAAQYAHGEYVLFLDSDDLLYPDSLEVLQRRLEAEGPRAGFAYGQLQYFGEKNTVFASRPFDPKTLSLENYIQTSALIRLDAFRTVGGFDRGFELREDWELFVRLWHAGWTGAHLARPVIKYRKHRPKAQVRAQGKFRKRLSDAKLITLYPRFFWRKLATHPLRYLLYRMRWKVPGLVGHYGPTGAATLIQSADRPLS</sequence>
<feature type="domain" description="Glycosyltransferase 2-like" evidence="1">
    <location>
        <begin position="6"/>
        <end position="126"/>
    </location>
</feature>
<gene>
    <name evidence="2" type="ordered locus">Tmz1t_3773</name>
</gene>
<accession>C4KCH3</accession>
<dbReference type="CAZy" id="GT2">
    <property type="family name" value="Glycosyltransferase Family 2"/>
</dbReference>
<dbReference type="OrthoDB" id="367448at2"/>
<dbReference type="KEGG" id="tmz:Tmz1t_3773"/>
<dbReference type="STRING" id="85643.Tmz1t_3773"/>
<dbReference type="RefSeq" id="WP_012586126.1">
    <property type="nucleotide sequence ID" value="NC_011662.2"/>
</dbReference>
<dbReference type="SUPFAM" id="SSF53448">
    <property type="entry name" value="Nucleotide-diphospho-sugar transferases"/>
    <property type="match status" value="1"/>
</dbReference>
<name>C4KCH3_THASP</name>
<keyword evidence="3" id="KW-1185">Reference proteome</keyword>
<evidence type="ECO:0000313" key="3">
    <source>
        <dbReference type="Proteomes" id="UP000002186"/>
    </source>
</evidence>
<dbReference type="Pfam" id="PF00535">
    <property type="entry name" value="Glycos_transf_2"/>
    <property type="match status" value="1"/>
</dbReference>
<dbReference type="GO" id="GO:0016740">
    <property type="term" value="F:transferase activity"/>
    <property type="evidence" value="ECO:0007669"/>
    <property type="project" value="UniProtKB-KW"/>
</dbReference>
<keyword evidence="2" id="KW-0808">Transferase</keyword>